<sequence length="152" mass="16769">MHHTRSREGAKPLVSTEGPQRQLSQRSTPEIWGRLVAEIFALPGVLEGHSAVSPPSSRAVHLEEQSVELRPETSLAPGHRLEPVHVHGVSDTSIHACLPAHRGAELTELGWAEPHQYEDFGTEFLLYAPRTIDEVGIVVSFVEESIRFARGD</sequence>
<dbReference type="STRING" id="150121.SAMN06296010_2254"/>
<dbReference type="InterPro" id="IPR048273">
    <property type="entry name" value="Luciferase"/>
</dbReference>
<dbReference type="Pfam" id="PF17648">
    <property type="entry name" value="Luciferase"/>
    <property type="match status" value="1"/>
</dbReference>
<reference evidence="4" key="1">
    <citation type="submission" date="2017-04" db="EMBL/GenBank/DDBJ databases">
        <authorList>
            <person name="Varghese N."/>
            <person name="Submissions S."/>
        </authorList>
    </citation>
    <scope>NUCLEOTIDE SEQUENCE [LARGE SCALE GENOMIC DNA]</scope>
    <source>
        <strain evidence="4">VKM Ac-2510</strain>
    </source>
</reference>
<dbReference type="PANTHER" id="PTHR38695">
    <property type="entry name" value="AMINO ACID PERMEASE_ SLC12A DOMAIN-CONTAINING PROTEIN"/>
    <property type="match status" value="1"/>
</dbReference>
<protein>
    <recommendedName>
        <fullName evidence="2">Luciferase domain-containing protein</fullName>
    </recommendedName>
</protein>
<proteinExistence type="predicted"/>
<dbReference type="RefSeq" id="WP_228515463.1">
    <property type="nucleotide sequence ID" value="NZ_FXAY01000003.1"/>
</dbReference>
<feature type="domain" description="Luciferase" evidence="2">
    <location>
        <begin position="82"/>
        <end position="144"/>
    </location>
</feature>
<feature type="compositionally biased region" description="Polar residues" evidence="1">
    <location>
        <begin position="17"/>
        <end position="27"/>
    </location>
</feature>
<dbReference type="EMBL" id="FXAY01000003">
    <property type="protein sequence ID" value="SMG37079.1"/>
    <property type="molecule type" value="Genomic_DNA"/>
</dbReference>
<accession>A0A1X7K7T3</accession>
<evidence type="ECO:0000259" key="2">
    <source>
        <dbReference type="Pfam" id="PF17648"/>
    </source>
</evidence>
<dbReference type="InterPro" id="IPR040841">
    <property type="entry name" value="Luciferase_dom"/>
</dbReference>
<dbReference type="PANTHER" id="PTHR38695:SF1">
    <property type="entry name" value="AMINO ACID PERMEASE_ SLC12A DOMAIN-CONTAINING PROTEIN"/>
    <property type="match status" value="1"/>
</dbReference>
<keyword evidence="4" id="KW-1185">Reference proteome</keyword>
<evidence type="ECO:0000313" key="3">
    <source>
        <dbReference type="EMBL" id="SMG37079.1"/>
    </source>
</evidence>
<name>A0A1X7K7T3_9MICO</name>
<evidence type="ECO:0000256" key="1">
    <source>
        <dbReference type="SAM" id="MobiDB-lite"/>
    </source>
</evidence>
<organism evidence="3 4">
    <name type="scientific">Agreia pratensis</name>
    <dbReference type="NCBI Taxonomy" id="150121"/>
    <lineage>
        <taxon>Bacteria</taxon>
        <taxon>Bacillati</taxon>
        <taxon>Actinomycetota</taxon>
        <taxon>Actinomycetes</taxon>
        <taxon>Micrococcales</taxon>
        <taxon>Microbacteriaceae</taxon>
        <taxon>Agreia</taxon>
    </lineage>
</organism>
<gene>
    <name evidence="3" type="ORF">SAMN06296010_2254</name>
</gene>
<feature type="compositionally biased region" description="Basic and acidic residues" evidence="1">
    <location>
        <begin position="1"/>
        <end position="10"/>
    </location>
</feature>
<dbReference type="Proteomes" id="UP000193244">
    <property type="component" value="Unassembled WGS sequence"/>
</dbReference>
<evidence type="ECO:0000313" key="4">
    <source>
        <dbReference type="Proteomes" id="UP000193244"/>
    </source>
</evidence>
<feature type="region of interest" description="Disordered" evidence="1">
    <location>
        <begin position="1"/>
        <end position="27"/>
    </location>
</feature>
<dbReference type="AlphaFoldDB" id="A0A1X7K7T3"/>